<reference evidence="2 3" key="1">
    <citation type="journal article" date="2016" name="Front. Microbiol.">
        <title>Genome and transcriptome sequences reveal the specific parasitism of the nematophagous Purpureocillium lilacinum 36-1.</title>
        <authorList>
            <person name="Xie J."/>
            <person name="Li S."/>
            <person name="Mo C."/>
            <person name="Xiao X."/>
            <person name="Peng D."/>
            <person name="Wang G."/>
            <person name="Xiao Y."/>
        </authorList>
    </citation>
    <scope>NUCLEOTIDE SEQUENCE [LARGE SCALE GENOMIC DNA]</scope>
    <source>
        <strain evidence="2 3">36-1</strain>
    </source>
</reference>
<dbReference type="EMBL" id="LCWV01000013">
    <property type="protein sequence ID" value="PWI69006.1"/>
    <property type="molecule type" value="Genomic_DNA"/>
</dbReference>
<feature type="region of interest" description="Disordered" evidence="1">
    <location>
        <begin position="49"/>
        <end position="156"/>
    </location>
</feature>
<gene>
    <name evidence="2" type="ORF">PCL_01391</name>
</gene>
<evidence type="ECO:0000256" key="1">
    <source>
        <dbReference type="SAM" id="MobiDB-lite"/>
    </source>
</evidence>
<evidence type="ECO:0000313" key="3">
    <source>
        <dbReference type="Proteomes" id="UP000245956"/>
    </source>
</evidence>
<organism evidence="2 3">
    <name type="scientific">Purpureocillium lilacinum</name>
    <name type="common">Paecilomyces lilacinus</name>
    <dbReference type="NCBI Taxonomy" id="33203"/>
    <lineage>
        <taxon>Eukaryota</taxon>
        <taxon>Fungi</taxon>
        <taxon>Dikarya</taxon>
        <taxon>Ascomycota</taxon>
        <taxon>Pezizomycotina</taxon>
        <taxon>Sordariomycetes</taxon>
        <taxon>Hypocreomycetidae</taxon>
        <taxon>Hypocreales</taxon>
        <taxon>Ophiocordycipitaceae</taxon>
        <taxon>Purpureocillium</taxon>
    </lineage>
</organism>
<comment type="caution">
    <text evidence="2">The sequence shown here is derived from an EMBL/GenBank/DDBJ whole genome shotgun (WGS) entry which is preliminary data.</text>
</comment>
<protein>
    <submittedName>
        <fullName evidence="2">Uncharacterized protein</fullName>
    </submittedName>
</protein>
<proteinExistence type="predicted"/>
<accession>A0A2U3E3E3</accession>
<evidence type="ECO:0000313" key="2">
    <source>
        <dbReference type="EMBL" id="PWI69006.1"/>
    </source>
</evidence>
<feature type="compositionally biased region" description="Basic residues" evidence="1">
    <location>
        <begin position="64"/>
        <end position="73"/>
    </location>
</feature>
<feature type="compositionally biased region" description="Low complexity" evidence="1">
    <location>
        <begin position="78"/>
        <end position="94"/>
    </location>
</feature>
<name>A0A2U3E3E3_PURLI</name>
<dbReference type="AlphaFoldDB" id="A0A2U3E3E3"/>
<dbReference type="Proteomes" id="UP000245956">
    <property type="component" value="Unassembled WGS sequence"/>
</dbReference>
<sequence length="185" mass="20544">MGETTGADVLFARTKQNRHGRRCARDRLTGTQAGIASLAVLARAAINNDERPGQGSYRVALPYRRLRSKQYRTKHMDSTSPDSSSAKPSAPGAATVAPHGWTAPARGPPRRRLGLAEGDDDNDGDGTTRESERRRKQRVAAPHHSPTKMADRRDCPCSHRPRWSLMARSLALCWLLRRRSPEENN</sequence>